<dbReference type="RefSeq" id="WP_131301535.1">
    <property type="nucleotide sequence ID" value="NZ_SJJR01000003.1"/>
</dbReference>
<keyword evidence="1" id="KW-0732">Signal</keyword>
<name>A0A4R0GQ61_9ACTN</name>
<sequence length="380" mass="39499">MGESLTTVRSIGLVLTGTVAGSLLLAPPAQADPVYHDTKILSTTINNGKPIVMGATGRVAVPVKSVIYDDSGGVVRIDAQLRTFSGGFFVFLEGAAGSNMTCVTATSTTQTCTGTAIVHQYDVDNRAAGHPVRLQISGYAIDGGRYDNLLSDPADSVPLLKQSWQATANATPEPARKNSTLTVTGRLTQPDWNALEADGSTKVVVGYPGQPVRLQFKKAGATSYSTVKTITSGTDGKLKTTAKATTSGTWRWSFAGSSTTAGSASGGDSVTLYKVAKLTVNATPEPVAKGGKLTVTGRLTRATTDAASTFVGYAKQPVKLQFRKSGSSKYTTIKTVYTDAKGNLKTTTTAKAAGYWRFSYAGSSTVASVSAAGDHVALKK</sequence>
<protein>
    <recommendedName>
        <fullName evidence="4">Calcium-binding protein</fullName>
    </recommendedName>
</protein>
<proteinExistence type="predicted"/>
<keyword evidence="3" id="KW-1185">Reference proteome</keyword>
<feature type="chain" id="PRO_5020456372" description="Calcium-binding protein" evidence="1">
    <location>
        <begin position="32"/>
        <end position="380"/>
    </location>
</feature>
<accession>A0A4R0GQ61</accession>
<dbReference type="AlphaFoldDB" id="A0A4R0GQ61"/>
<dbReference type="OrthoDB" id="3296851at2"/>
<dbReference type="Proteomes" id="UP000292274">
    <property type="component" value="Unassembled WGS sequence"/>
</dbReference>
<feature type="signal peptide" evidence="1">
    <location>
        <begin position="1"/>
        <end position="31"/>
    </location>
</feature>
<dbReference type="EMBL" id="SJJR01000003">
    <property type="protein sequence ID" value="TCB98882.1"/>
    <property type="molecule type" value="Genomic_DNA"/>
</dbReference>
<evidence type="ECO:0000256" key="1">
    <source>
        <dbReference type="SAM" id="SignalP"/>
    </source>
</evidence>
<reference evidence="2 3" key="1">
    <citation type="submission" date="2019-02" db="EMBL/GenBank/DDBJ databases">
        <title>Jishengella sp. nov., isolated from a root of Zingiber montanum.</title>
        <authorList>
            <person name="Kuncharoen N."/>
            <person name="Kudo T."/>
            <person name="Masahiro Y."/>
            <person name="Ohkuma M."/>
            <person name="Tanasupawat S."/>
        </authorList>
    </citation>
    <scope>NUCLEOTIDE SEQUENCE [LARGE SCALE GENOMIC DNA]</scope>
    <source>
        <strain evidence="2 3">PLAI 1-1</strain>
    </source>
</reference>
<comment type="caution">
    <text evidence="2">The sequence shown here is derived from an EMBL/GenBank/DDBJ whole genome shotgun (WGS) entry which is preliminary data.</text>
</comment>
<evidence type="ECO:0000313" key="2">
    <source>
        <dbReference type="EMBL" id="TCB98882.1"/>
    </source>
</evidence>
<gene>
    <name evidence="2" type="ORF">E0H26_05530</name>
</gene>
<organism evidence="2 3">
    <name type="scientific">Micromonospora zingiberis</name>
    <dbReference type="NCBI Taxonomy" id="2053011"/>
    <lineage>
        <taxon>Bacteria</taxon>
        <taxon>Bacillati</taxon>
        <taxon>Actinomycetota</taxon>
        <taxon>Actinomycetes</taxon>
        <taxon>Micromonosporales</taxon>
        <taxon>Micromonosporaceae</taxon>
        <taxon>Micromonospora</taxon>
    </lineage>
</organism>
<evidence type="ECO:0008006" key="4">
    <source>
        <dbReference type="Google" id="ProtNLM"/>
    </source>
</evidence>
<evidence type="ECO:0000313" key="3">
    <source>
        <dbReference type="Proteomes" id="UP000292274"/>
    </source>
</evidence>